<dbReference type="GO" id="GO:0016020">
    <property type="term" value="C:membrane"/>
    <property type="evidence" value="ECO:0007669"/>
    <property type="project" value="UniProtKB-SubCell"/>
</dbReference>
<accession>A0A926Z928</accession>
<comment type="caution">
    <text evidence="7">The sequence shown here is derived from an EMBL/GenBank/DDBJ whole genome shotgun (WGS) entry which is preliminary data.</text>
</comment>
<dbReference type="InterPro" id="IPR051533">
    <property type="entry name" value="WaaL-like"/>
</dbReference>
<evidence type="ECO:0000259" key="6">
    <source>
        <dbReference type="Pfam" id="PF04932"/>
    </source>
</evidence>
<feature type="transmembrane region" description="Helical" evidence="5">
    <location>
        <begin position="196"/>
        <end position="211"/>
    </location>
</feature>
<feature type="transmembrane region" description="Helical" evidence="5">
    <location>
        <begin position="81"/>
        <end position="101"/>
    </location>
</feature>
<feature type="transmembrane region" description="Helical" evidence="5">
    <location>
        <begin position="337"/>
        <end position="361"/>
    </location>
</feature>
<feature type="transmembrane region" description="Helical" evidence="5">
    <location>
        <begin position="240"/>
        <end position="259"/>
    </location>
</feature>
<feature type="transmembrane region" description="Helical" evidence="5">
    <location>
        <begin position="20"/>
        <end position="45"/>
    </location>
</feature>
<protein>
    <submittedName>
        <fullName evidence="7">O-antigen ligase family protein</fullName>
    </submittedName>
</protein>
<evidence type="ECO:0000313" key="7">
    <source>
        <dbReference type="EMBL" id="MBD2151504.1"/>
    </source>
</evidence>
<dbReference type="Pfam" id="PF04932">
    <property type="entry name" value="Wzy_C"/>
    <property type="match status" value="1"/>
</dbReference>
<comment type="subcellular location">
    <subcellularLocation>
        <location evidence="1">Membrane</location>
        <topology evidence="1">Multi-pass membrane protein</topology>
    </subcellularLocation>
</comment>
<feature type="transmembrane region" description="Helical" evidence="5">
    <location>
        <begin position="52"/>
        <end position="75"/>
    </location>
</feature>
<evidence type="ECO:0000313" key="8">
    <source>
        <dbReference type="Proteomes" id="UP000631421"/>
    </source>
</evidence>
<organism evidence="7 8">
    <name type="scientific">Pseudanabaena cinerea FACHB-1277</name>
    <dbReference type="NCBI Taxonomy" id="2949581"/>
    <lineage>
        <taxon>Bacteria</taxon>
        <taxon>Bacillati</taxon>
        <taxon>Cyanobacteriota</taxon>
        <taxon>Cyanophyceae</taxon>
        <taxon>Pseudanabaenales</taxon>
        <taxon>Pseudanabaenaceae</taxon>
        <taxon>Pseudanabaena</taxon>
        <taxon>Pseudanabaena cinerea</taxon>
    </lineage>
</organism>
<dbReference type="GO" id="GO:0016874">
    <property type="term" value="F:ligase activity"/>
    <property type="evidence" value="ECO:0007669"/>
    <property type="project" value="UniProtKB-KW"/>
</dbReference>
<dbReference type="InterPro" id="IPR007016">
    <property type="entry name" value="O-antigen_ligase-rel_domated"/>
</dbReference>
<feature type="transmembrane region" description="Helical" evidence="5">
    <location>
        <begin position="110"/>
        <end position="131"/>
    </location>
</feature>
<keyword evidence="2 5" id="KW-0812">Transmembrane</keyword>
<evidence type="ECO:0000256" key="4">
    <source>
        <dbReference type="ARBA" id="ARBA00023136"/>
    </source>
</evidence>
<feature type="domain" description="O-antigen ligase-related" evidence="6">
    <location>
        <begin position="201"/>
        <end position="353"/>
    </location>
</feature>
<gene>
    <name evidence="7" type="ORF">H6F44_15450</name>
</gene>
<feature type="transmembrane region" description="Helical" evidence="5">
    <location>
        <begin position="168"/>
        <end position="184"/>
    </location>
</feature>
<evidence type="ECO:0000256" key="3">
    <source>
        <dbReference type="ARBA" id="ARBA00022989"/>
    </source>
</evidence>
<sequence>MFWKSLEDRSILGEWRSLQTIALLMVTNNIFMPFFAALLMLWVLFCRGWRSLVTPITIGYFWLSLWMILTTLTAWDFGTAAVGLANFLPFFLLAATTSYIVRTPAQFIHLLWLFVVGSILVGGFGILQVVINRPDLRFPKAIFDSYIIPMGFSSDRRIQSLFGHFNETAIYLLMILPIALHFAIGKVKSISKSQRIIAAIALCLGLAILIMTGSRNAWGLALIGAVIMAIYYRQWLIVSGFTVVTLAIAWAVFGSRLGLGGEWLRSLLPQGFVLRLASTLDPSLGDYASTADRLNAWQFATSLISQHPLQGWGLRNFPKVAAGMNFDLRGLPHEHNLFLAIAVGAGIPALLGLIGIIVGLFKRSLQSALIKQTEGMIVIVAIAIALCLMSGWLDIVIYEPRVSMLFWYLLGSMDGLCRSTNQSNACGA</sequence>
<dbReference type="PANTHER" id="PTHR37422:SF13">
    <property type="entry name" value="LIPOPOLYSACCHARIDE BIOSYNTHESIS PROTEIN PA4999-RELATED"/>
    <property type="match status" value="1"/>
</dbReference>
<keyword evidence="3 5" id="KW-1133">Transmembrane helix</keyword>
<evidence type="ECO:0000256" key="2">
    <source>
        <dbReference type="ARBA" id="ARBA00022692"/>
    </source>
</evidence>
<evidence type="ECO:0000256" key="5">
    <source>
        <dbReference type="SAM" id="Phobius"/>
    </source>
</evidence>
<reference evidence="7" key="1">
    <citation type="journal article" date="2015" name="ISME J.">
        <title>Draft Genome Sequence of Streptomyces incarnatus NRRL8089, which Produces the Nucleoside Antibiotic Sinefungin.</title>
        <authorList>
            <person name="Oshima K."/>
            <person name="Hattori M."/>
            <person name="Shimizu H."/>
            <person name="Fukuda K."/>
            <person name="Nemoto M."/>
            <person name="Inagaki K."/>
            <person name="Tamura T."/>
        </authorList>
    </citation>
    <scope>NUCLEOTIDE SEQUENCE</scope>
    <source>
        <strain evidence="7">FACHB-1277</strain>
    </source>
</reference>
<proteinExistence type="predicted"/>
<dbReference type="Proteomes" id="UP000631421">
    <property type="component" value="Unassembled WGS sequence"/>
</dbReference>
<dbReference type="EMBL" id="JACJPY010000055">
    <property type="protein sequence ID" value="MBD2151504.1"/>
    <property type="molecule type" value="Genomic_DNA"/>
</dbReference>
<keyword evidence="4 5" id="KW-0472">Membrane</keyword>
<feature type="transmembrane region" description="Helical" evidence="5">
    <location>
        <begin position="373"/>
        <end position="398"/>
    </location>
</feature>
<dbReference type="RefSeq" id="WP_190351924.1">
    <property type="nucleotide sequence ID" value="NZ_JACJPY010000055.1"/>
</dbReference>
<reference evidence="7" key="2">
    <citation type="submission" date="2020-08" db="EMBL/GenBank/DDBJ databases">
        <authorList>
            <person name="Chen M."/>
            <person name="Teng W."/>
            <person name="Zhao L."/>
            <person name="Hu C."/>
            <person name="Zhou Y."/>
            <person name="Han B."/>
            <person name="Song L."/>
            <person name="Shu W."/>
        </authorList>
    </citation>
    <scope>NUCLEOTIDE SEQUENCE</scope>
    <source>
        <strain evidence="7">FACHB-1277</strain>
    </source>
</reference>
<evidence type="ECO:0000256" key="1">
    <source>
        <dbReference type="ARBA" id="ARBA00004141"/>
    </source>
</evidence>
<keyword evidence="7" id="KW-0436">Ligase</keyword>
<name>A0A926Z928_9CYAN</name>
<dbReference type="PANTHER" id="PTHR37422">
    <property type="entry name" value="TEICHURONIC ACID BIOSYNTHESIS PROTEIN TUAE"/>
    <property type="match status" value="1"/>
</dbReference>
<dbReference type="AlphaFoldDB" id="A0A926Z928"/>
<keyword evidence="8" id="KW-1185">Reference proteome</keyword>